<feature type="compositionally biased region" description="Low complexity" evidence="6">
    <location>
        <begin position="94"/>
        <end position="107"/>
    </location>
</feature>
<dbReference type="GO" id="GO:0005634">
    <property type="term" value="C:nucleus"/>
    <property type="evidence" value="ECO:0007669"/>
    <property type="project" value="UniProtKB-SubCell"/>
</dbReference>
<dbReference type="InterPro" id="IPR028255">
    <property type="entry name" value="CENP-T"/>
</dbReference>
<dbReference type="Pfam" id="PF15511">
    <property type="entry name" value="CENP-T_C"/>
    <property type="match status" value="1"/>
</dbReference>
<name>A0A6A6UUR4_9PEZI</name>
<reference evidence="8" key="1">
    <citation type="journal article" date="2020" name="Stud. Mycol.">
        <title>101 Dothideomycetes genomes: a test case for predicting lifestyles and emergence of pathogens.</title>
        <authorList>
            <person name="Haridas S."/>
            <person name="Albert R."/>
            <person name="Binder M."/>
            <person name="Bloem J."/>
            <person name="Labutti K."/>
            <person name="Salamov A."/>
            <person name="Andreopoulos B."/>
            <person name="Baker S."/>
            <person name="Barry K."/>
            <person name="Bills G."/>
            <person name="Bluhm B."/>
            <person name="Cannon C."/>
            <person name="Castanera R."/>
            <person name="Culley D."/>
            <person name="Daum C."/>
            <person name="Ezra D."/>
            <person name="Gonzalez J."/>
            <person name="Henrissat B."/>
            <person name="Kuo A."/>
            <person name="Liang C."/>
            <person name="Lipzen A."/>
            <person name="Lutzoni F."/>
            <person name="Magnuson J."/>
            <person name="Mondo S."/>
            <person name="Nolan M."/>
            <person name="Ohm R."/>
            <person name="Pangilinan J."/>
            <person name="Park H.-J."/>
            <person name="Ramirez L."/>
            <person name="Alfaro M."/>
            <person name="Sun H."/>
            <person name="Tritt A."/>
            <person name="Yoshinaga Y."/>
            <person name="Zwiers L.-H."/>
            <person name="Turgeon B."/>
            <person name="Goodwin S."/>
            <person name="Spatafora J."/>
            <person name="Crous P."/>
            <person name="Grigoriev I."/>
        </authorList>
    </citation>
    <scope>NUCLEOTIDE SEQUENCE</scope>
    <source>
        <strain evidence="8">CBS 115976</strain>
    </source>
</reference>
<dbReference type="InterPro" id="IPR009072">
    <property type="entry name" value="Histone-fold"/>
</dbReference>
<gene>
    <name evidence="8" type="ORF">BT63DRAFT_450144</name>
</gene>
<accession>A0A6A6UUR4</accession>
<dbReference type="GO" id="GO:0051382">
    <property type="term" value="P:kinetochore assembly"/>
    <property type="evidence" value="ECO:0007669"/>
    <property type="project" value="InterPro"/>
</dbReference>
<dbReference type="InterPro" id="IPR035425">
    <property type="entry name" value="CENP-T/H4_C"/>
</dbReference>
<dbReference type="GO" id="GO:0000278">
    <property type="term" value="P:mitotic cell cycle"/>
    <property type="evidence" value="ECO:0007669"/>
    <property type="project" value="TreeGrafter"/>
</dbReference>
<feature type="compositionally biased region" description="Basic and acidic residues" evidence="6">
    <location>
        <begin position="153"/>
        <end position="164"/>
    </location>
</feature>
<dbReference type="PANTHER" id="PTHR46904:SF1">
    <property type="entry name" value="CENTROMERE PROTEIN T"/>
    <property type="match status" value="1"/>
</dbReference>
<dbReference type="GO" id="GO:0000776">
    <property type="term" value="C:kinetochore"/>
    <property type="evidence" value="ECO:0007669"/>
    <property type="project" value="InterPro"/>
</dbReference>
<keyword evidence="5" id="KW-0539">Nucleus</keyword>
<evidence type="ECO:0000256" key="1">
    <source>
        <dbReference type="ARBA" id="ARBA00004123"/>
    </source>
</evidence>
<keyword evidence="9" id="KW-1185">Reference proteome</keyword>
<evidence type="ECO:0000256" key="6">
    <source>
        <dbReference type="SAM" id="MobiDB-lite"/>
    </source>
</evidence>
<dbReference type="OrthoDB" id="10071681at2759"/>
<proteinExistence type="inferred from homology"/>
<dbReference type="GO" id="GO:0007059">
    <property type="term" value="P:chromosome segregation"/>
    <property type="evidence" value="ECO:0007669"/>
    <property type="project" value="TreeGrafter"/>
</dbReference>
<evidence type="ECO:0000256" key="4">
    <source>
        <dbReference type="ARBA" id="ARBA00022454"/>
    </source>
</evidence>
<dbReference type="EMBL" id="MU004230">
    <property type="protein sequence ID" value="KAF2675161.1"/>
    <property type="molecule type" value="Genomic_DNA"/>
</dbReference>
<evidence type="ECO:0000256" key="3">
    <source>
        <dbReference type="ARBA" id="ARBA00010137"/>
    </source>
</evidence>
<evidence type="ECO:0000313" key="9">
    <source>
        <dbReference type="Proteomes" id="UP000799302"/>
    </source>
</evidence>
<evidence type="ECO:0000256" key="2">
    <source>
        <dbReference type="ARBA" id="ARBA00004286"/>
    </source>
</evidence>
<evidence type="ECO:0000313" key="8">
    <source>
        <dbReference type="EMBL" id="KAF2675161.1"/>
    </source>
</evidence>
<keyword evidence="4" id="KW-0158">Chromosome</keyword>
<feature type="domain" description="CENP-T/Histone H4 histone fold" evidence="7">
    <location>
        <begin position="469"/>
        <end position="573"/>
    </location>
</feature>
<organism evidence="8 9">
    <name type="scientific">Microthyrium microscopicum</name>
    <dbReference type="NCBI Taxonomy" id="703497"/>
    <lineage>
        <taxon>Eukaryota</taxon>
        <taxon>Fungi</taxon>
        <taxon>Dikarya</taxon>
        <taxon>Ascomycota</taxon>
        <taxon>Pezizomycotina</taxon>
        <taxon>Dothideomycetes</taxon>
        <taxon>Dothideomycetes incertae sedis</taxon>
        <taxon>Microthyriales</taxon>
        <taxon>Microthyriaceae</taxon>
        <taxon>Microthyrium</taxon>
    </lineage>
</organism>
<comment type="similarity">
    <text evidence="3">Belongs to the CENP-T/CNN1 family.</text>
</comment>
<feature type="region of interest" description="Disordered" evidence="6">
    <location>
        <begin position="419"/>
        <end position="443"/>
    </location>
</feature>
<sequence>MAERSTKRPRVTPRNSEAVEVQQAVTPFADLHQLGQIANTNIAHQNEGDSTIHGKLHQLGQTLNPPNPSSERDTIKTPARNPLRNGANHNSSRGTTPGTGAKATPSGRLPFRSTPGRKPTTPHGVRAQQQSNNLRKYAGATPGRKDRRQSGRTLRETPRNELRMLSRALAAKSAPIAHTPIVPSSRRRSQLPSESPSPEAPTMTLGMADMEYDSFHEAPPRMSIALDDADMEAGRRQYNRRRSSFDARRMSDQMGVLGDIRSDQTDAEGFMDSMMGFLDTDGPPGDLDESELIDNGTTGNLRALMRREEEGDLSITRQSLGTDGDPTFQFDIGGGPRSSFGAPEVYEEDDEQTAELDMPIYVDEAEGGELGAEDEVEEEDEEAAAGFNGVSGPGLFIDDQAEDLDDVEVEDAEIEAEAMDAEDMEVEEEQGVSPEDSHHPVPSPPVIAKVQANIKRQLKPKVRHTSRLGNEYPSLPANVIKKLASTFSKQSGGNGKINKDTVTALTEASDWFFERLSEDLATYSTHARRKTIEEADVVTLMKRQRQLNDHNTVFSIAQKYLPGELLQSVRMAPTKLPRGKKRRLSVIDEEE</sequence>
<protein>
    <recommendedName>
        <fullName evidence="7">CENP-T/Histone H4 histone fold domain-containing protein</fullName>
    </recommendedName>
</protein>
<dbReference type="GO" id="GO:0046982">
    <property type="term" value="F:protein heterodimerization activity"/>
    <property type="evidence" value="ECO:0007669"/>
    <property type="project" value="InterPro"/>
</dbReference>
<dbReference type="CDD" id="cd22920">
    <property type="entry name" value="HFD_CENP-T"/>
    <property type="match status" value="1"/>
</dbReference>
<dbReference type="AlphaFoldDB" id="A0A6A6UUR4"/>
<dbReference type="PANTHER" id="PTHR46904">
    <property type="entry name" value="CENTROMERE PROTEIN T"/>
    <property type="match status" value="1"/>
</dbReference>
<evidence type="ECO:0000259" key="7">
    <source>
        <dbReference type="Pfam" id="PF15511"/>
    </source>
</evidence>
<feature type="compositionally biased region" description="Acidic residues" evidence="6">
    <location>
        <begin position="419"/>
        <end position="430"/>
    </location>
</feature>
<dbReference type="GO" id="GO:0003677">
    <property type="term" value="F:DNA binding"/>
    <property type="evidence" value="ECO:0007669"/>
    <property type="project" value="InterPro"/>
</dbReference>
<dbReference type="SUPFAM" id="SSF47113">
    <property type="entry name" value="Histone-fold"/>
    <property type="match status" value="1"/>
</dbReference>
<dbReference type="Proteomes" id="UP000799302">
    <property type="component" value="Unassembled WGS sequence"/>
</dbReference>
<dbReference type="Gene3D" id="1.10.20.10">
    <property type="entry name" value="Histone, subunit A"/>
    <property type="match status" value="1"/>
</dbReference>
<feature type="region of interest" description="Disordered" evidence="6">
    <location>
        <begin position="57"/>
        <end position="204"/>
    </location>
</feature>
<evidence type="ECO:0000256" key="5">
    <source>
        <dbReference type="ARBA" id="ARBA00023242"/>
    </source>
</evidence>
<comment type="subcellular location">
    <subcellularLocation>
        <location evidence="2">Chromosome</location>
    </subcellularLocation>
    <subcellularLocation>
        <location evidence="1">Nucleus</location>
    </subcellularLocation>
</comment>